<sequence>MKEGQEQVILAAHVQASDGLCAGCRAWWSRLVPYPCWQIEWATSRQARTITVRFLEGAR</sequence>
<gene>
    <name evidence="1" type="ORF">GA0070609_3362</name>
</gene>
<dbReference type="AlphaFoldDB" id="A0A1C5IIH8"/>
<organism evidence="1 2">
    <name type="scientific">Micromonospora echinaurantiaca</name>
    <dbReference type="NCBI Taxonomy" id="47857"/>
    <lineage>
        <taxon>Bacteria</taxon>
        <taxon>Bacillati</taxon>
        <taxon>Actinomycetota</taxon>
        <taxon>Actinomycetes</taxon>
        <taxon>Micromonosporales</taxon>
        <taxon>Micromonosporaceae</taxon>
        <taxon>Micromonospora</taxon>
    </lineage>
</organism>
<keyword evidence="2" id="KW-1185">Reference proteome</keyword>
<evidence type="ECO:0000313" key="1">
    <source>
        <dbReference type="EMBL" id="SCG57821.1"/>
    </source>
</evidence>
<proteinExistence type="predicted"/>
<name>A0A1C5IIH8_9ACTN</name>
<evidence type="ECO:0000313" key="2">
    <source>
        <dbReference type="Proteomes" id="UP000198217"/>
    </source>
</evidence>
<protein>
    <submittedName>
        <fullName evidence="1">Uncharacterized protein</fullName>
    </submittedName>
</protein>
<dbReference type="Proteomes" id="UP000198217">
    <property type="component" value="Chromosome I"/>
</dbReference>
<reference evidence="1 2" key="1">
    <citation type="submission" date="2016-06" db="EMBL/GenBank/DDBJ databases">
        <authorList>
            <person name="Kjaerup R.B."/>
            <person name="Dalgaard T.S."/>
            <person name="Juul-Madsen H.R."/>
        </authorList>
    </citation>
    <scope>NUCLEOTIDE SEQUENCE [LARGE SCALE GENOMIC DNA]</scope>
    <source>
        <strain evidence="1 2">DSM 43904</strain>
    </source>
</reference>
<dbReference type="EMBL" id="LT607750">
    <property type="protein sequence ID" value="SCG57821.1"/>
    <property type="molecule type" value="Genomic_DNA"/>
</dbReference>
<accession>A0A1C5IIH8</accession>